<accession>A0A9D1E187</accession>
<reference evidence="4" key="2">
    <citation type="journal article" date="2021" name="PeerJ">
        <title>Extensive microbial diversity within the chicken gut microbiome revealed by metagenomics and culture.</title>
        <authorList>
            <person name="Gilroy R."/>
            <person name="Ravi A."/>
            <person name="Getino M."/>
            <person name="Pursley I."/>
            <person name="Horton D.L."/>
            <person name="Alikhan N.F."/>
            <person name="Baker D."/>
            <person name="Gharbi K."/>
            <person name="Hall N."/>
            <person name="Watson M."/>
            <person name="Adriaenssens E.M."/>
            <person name="Foster-Nyarko E."/>
            <person name="Jarju S."/>
            <person name="Secka A."/>
            <person name="Antonio M."/>
            <person name="Oren A."/>
            <person name="Chaudhuri R.R."/>
            <person name="La Ragione R."/>
            <person name="Hildebrand F."/>
            <person name="Pallen M.J."/>
        </authorList>
    </citation>
    <scope>NUCLEOTIDE SEQUENCE</scope>
    <source>
        <strain evidence="4">ChiHjej13B12-12457</strain>
    </source>
</reference>
<dbReference type="PANTHER" id="PTHR43976">
    <property type="entry name" value="SHORT CHAIN DEHYDROGENASE"/>
    <property type="match status" value="1"/>
</dbReference>
<evidence type="ECO:0000313" key="5">
    <source>
        <dbReference type="Proteomes" id="UP000886744"/>
    </source>
</evidence>
<dbReference type="PANTHER" id="PTHR43976:SF16">
    <property type="entry name" value="SHORT-CHAIN DEHYDROGENASE_REDUCTASE FAMILY PROTEIN"/>
    <property type="match status" value="1"/>
</dbReference>
<dbReference type="Pfam" id="PF00106">
    <property type="entry name" value="adh_short"/>
    <property type="match status" value="1"/>
</dbReference>
<evidence type="ECO:0000256" key="2">
    <source>
        <dbReference type="ARBA" id="ARBA00023002"/>
    </source>
</evidence>
<comment type="caution">
    <text evidence="4">The sequence shown here is derived from an EMBL/GenBank/DDBJ whole genome shotgun (WGS) entry which is preliminary data.</text>
</comment>
<dbReference type="InterPro" id="IPR036291">
    <property type="entry name" value="NAD(P)-bd_dom_sf"/>
</dbReference>
<sequence>MRAAKVILITGATSGFGRTASGMLSAAGHTVYGTGRSVQEGTRDDGVRMLRLDVTVPSSIEEAVGKIIAAEGRIDVLVNNAGAGIGGSLELATEEERRWQMETNFMGMTRVCSAVLPYMRRQRSGRIINISSIAGVVAVPYQGFYSASKFAIEGYSEALAVEVRRFGIRVCLVEPGDFRTGFTSSRKMSEATLADPDYSESFRRTMAGVEKDETRGYDPAKVGKVLCRLVSCRRPGFRTLTGSFLQTAFARASRILPGRLTQLLLTWFYSV</sequence>
<evidence type="ECO:0000256" key="1">
    <source>
        <dbReference type="ARBA" id="ARBA00006484"/>
    </source>
</evidence>
<dbReference type="SUPFAM" id="SSF51735">
    <property type="entry name" value="NAD(P)-binding Rossmann-fold domains"/>
    <property type="match status" value="1"/>
</dbReference>
<protein>
    <submittedName>
        <fullName evidence="4">SDR family oxidoreductase</fullName>
    </submittedName>
</protein>
<dbReference type="InterPro" id="IPR002347">
    <property type="entry name" value="SDR_fam"/>
</dbReference>
<evidence type="ECO:0000256" key="3">
    <source>
        <dbReference type="RuleBase" id="RU000363"/>
    </source>
</evidence>
<dbReference type="Proteomes" id="UP000886744">
    <property type="component" value="Unassembled WGS sequence"/>
</dbReference>
<dbReference type="CDD" id="cd05374">
    <property type="entry name" value="17beta-HSD-like_SDR_c"/>
    <property type="match status" value="1"/>
</dbReference>
<reference evidence="4" key="1">
    <citation type="submission" date="2020-10" db="EMBL/GenBank/DDBJ databases">
        <authorList>
            <person name="Gilroy R."/>
        </authorList>
    </citation>
    <scope>NUCLEOTIDE SEQUENCE</scope>
    <source>
        <strain evidence="4">ChiHjej13B12-12457</strain>
    </source>
</reference>
<dbReference type="AlphaFoldDB" id="A0A9D1E187"/>
<proteinExistence type="inferred from homology"/>
<dbReference type="PROSITE" id="PS00061">
    <property type="entry name" value="ADH_SHORT"/>
    <property type="match status" value="1"/>
</dbReference>
<dbReference type="PRINTS" id="PR00080">
    <property type="entry name" value="SDRFAMILY"/>
</dbReference>
<organism evidence="4 5">
    <name type="scientific">Candidatus Coprenecus avistercoris</name>
    <dbReference type="NCBI Taxonomy" id="2840730"/>
    <lineage>
        <taxon>Bacteria</taxon>
        <taxon>Pseudomonadati</taxon>
        <taxon>Bacteroidota</taxon>
        <taxon>Bacteroidia</taxon>
        <taxon>Bacteroidales</taxon>
        <taxon>Rikenellaceae</taxon>
        <taxon>Rikenellaceae incertae sedis</taxon>
        <taxon>Candidatus Coprenecus</taxon>
    </lineage>
</organism>
<dbReference type="EMBL" id="DVHI01000060">
    <property type="protein sequence ID" value="HIR62802.1"/>
    <property type="molecule type" value="Genomic_DNA"/>
</dbReference>
<dbReference type="PRINTS" id="PR00081">
    <property type="entry name" value="GDHRDH"/>
</dbReference>
<evidence type="ECO:0000313" key="4">
    <source>
        <dbReference type="EMBL" id="HIR62802.1"/>
    </source>
</evidence>
<dbReference type="Gene3D" id="3.40.50.720">
    <property type="entry name" value="NAD(P)-binding Rossmann-like Domain"/>
    <property type="match status" value="1"/>
</dbReference>
<keyword evidence="2" id="KW-0560">Oxidoreductase</keyword>
<dbReference type="GO" id="GO:0016491">
    <property type="term" value="F:oxidoreductase activity"/>
    <property type="evidence" value="ECO:0007669"/>
    <property type="project" value="UniProtKB-KW"/>
</dbReference>
<gene>
    <name evidence="4" type="ORF">IAC94_04690</name>
</gene>
<comment type="similarity">
    <text evidence="1 3">Belongs to the short-chain dehydrogenases/reductases (SDR) family.</text>
</comment>
<name>A0A9D1E187_9BACT</name>
<dbReference type="InterPro" id="IPR051911">
    <property type="entry name" value="SDR_oxidoreductase"/>
</dbReference>
<dbReference type="InterPro" id="IPR020904">
    <property type="entry name" value="Sc_DH/Rdtase_CS"/>
</dbReference>